<keyword evidence="3" id="KW-0547">Nucleotide-binding</keyword>
<proteinExistence type="predicted"/>
<dbReference type="InterPro" id="IPR003594">
    <property type="entry name" value="HATPase_dom"/>
</dbReference>
<evidence type="ECO:0000256" key="1">
    <source>
        <dbReference type="ARBA" id="ARBA00022527"/>
    </source>
</evidence>
<organism evidence="3 4">
    <name type="scientific">Actinomadura luzonensis</name>
    <dbReference type="NCBI Taxonomy" id="2805427"/>
    <lineage>
        <taxon>Bacteria</taxon>
        <taxon>Bacillati</taxon>
        <taxon>Actinomycetota</taxon>
        <taxon>Actinomycetes</taxon>
        <taxon>Streptosporangiales</taxon>
        <taxon>Thermomonosporaceae</taxon>
        <taxon>Actinomadura</taxon>
    </lineage>
</organism>
<dbReference type="GO" id="GO:0005524">
    <property type="term" value="F:ATP binding"/>
    <property type="evidence" value="ECO:0007669"/>
    <property type="project" value="UniProtKB-KW"/>
</dbReference>
<keyword evidence="1" id="KW-0418">Kinase</keyword>
<comment type="caution">
    <text evidence="3">The sequence shown here is derived from an EMBL/GenBank/DDBJ whole genome shotgun (WGS) entry which is preliminary data.</text>
</comment>
<dbReference type="Proteomes" id="UP001317259">
    <property type="component" value="Unassembled WGS sequence"/>
</dbReference>
<name>A0ABT0FT54_9ACTN</name>
<feature type="domain" description="Histidine kinase/HSP90-like ATPase" evidence="2">
    <location>
        <begin position="20"/>
        <end position="139"/>
    </location>
</feature>
<sequence length="175" mass="18684">MRPVVPSVPSVPPGWPSWTFPAVAVSVPRARRAVRGLLRSWGVPGDVGEVAELLVSELVTNAVRHARRPSPAQAPVTLSVSAGKGRVRFAVSDADPRPPCPRRANAQDEGSRGLELVDSLAAAWGCETTGEAGGGKVVWFELAARGSCDVHAGTRARQKLPVGFWRELPWIRGRT</sequence>
<dbReference type="Gene3D" id="3.30.565.10">
    <property type="entry name" value="Histidine kinase-like ATPase, C-terminal domain"/>
    <property type="match status" value="1"/>
</dbReference>
<dbReference type="SUPFAM" id="SSF55874">
    <property type="entry name" value="ATPase domain of HSP90 chaperone/DNA topoisomerase II/histidine kinase"/>
    <property type="match status" value="1"/>
</dbReference>
<gene>
    <name evidence="3" type="ORF">MF672_017205</name>
</gene>
<evidence type="ECO:0000313" key="3">
    <source>
        <dbReference type="EMBL" id="MCK2215510.1"/>
    </source>
</evidence>
<dbReference type="EMBL" id="JAKRKC020000001">
    <property type="protein sequence ID" value="MCK2215510.1"/>
    <property type="molecule type" value="Genomic_DNA"/>
</dbReference>
<dbReference type="InterPro" id="IPR036890">
    <property type="entry name" value="HATPase_C_sf"/>
</dbReference>
<dbReference type="Pfam" id="PF13581">
    <property type="entry name" value="HATPase_c_2"/>
    <property type="match status" value="1"/>
</dbReference>
<keyword evidence="4" id="KW-1185">Reference proteome</keyword>
<protein>
    <submittedName>
        <fullName evidence="3">ATP-binding protein</fullName>
    </submittedName>
</protein>
<keyword evidence="1" id="KW-0808">Transferase</keyword>
<dbReference type="PANTHER" id="PTHR35526:SF3">
    <property type="entry name" value="ANTI-SIGMA-F FACTOR RSBW"/>
    <property type="match status" value="1"/>
</dbReference>
<evidence type="ECO:0000313" key="4">
    <source>
        <dbReference type="Proteomes" id="UP001317259"/>
    </source>
</evidence>
<dbReference type="InterPro" id="IPR050267">
    <property type="entry name" value="Anti-sigma-factor_SerPK"/>
</dbReference>
<keyword evidence="3" id="KW-0067">ATP-binding</keyword>
<keyword evidence="1" id="KW-0723">Serine/threonine-protein kinase</keyword>
<dbReference type="RefSeq" id="WP_242376019.1">
    <property type="nucleotide sequence ID" value="NZ_JAKRKC020000001.1"/>
</dbReference>
<accession>A0ABT0FT54</accession>
<dbReference type="CDD" id="cd16936">
    <property type="entry name" value="HATPase_RsbW-like"/>
    <property type="match status" value="1"/>
</dbReference>
<dbReference type="PANTHER" id="PTHR35526">
    <property type="entry name" value="ANTI-SIGMA-F FACTOR RSBW-RELATED"/>
    <property type="match status" value="1"/>
</dbReference>
<evidence type="ECO:0000259" key="2">
    <source>
        <dbReference type="Pfam" id="PF13581"/>
    </source>
</evidence>
<reference evidence="3 4" key="1">
    <citation type="submission" date="2022-04" db="EMBL/GenBank/DDBJ databases">
        <title>Genome draft of Actinomadura sp. ATCC 31491.</title>
        <authorList>
            <person name="Shi X."/>
            <person name="Du Y."/>
        </authorList>
    </citation>
    <scope>NUCLEOTIDE SEQUENCE [LARGE SCALE GENOMIC DNA]</scope>
    <source>
        <strain evidence="3 4">ATCC 31491</strain>
    </source>
</reference>